<name>A0ABX1WZ76_9BACT</name>
<proteinExistence type="predicted"/>
<keyword evidence="1" id="KW-0732">Signal</keyword>
<dbReference type="EMBL" id="RZNH01000028">
    <property type="protein sequence ID" value="NOU61160.1"/>
    <property type="molecule type" value="Genomic_DNA"/>
</dbReference>
<feature type="signal peptide" evidence="1">
    <location>
        <begin position="1"/>
        <end position="21"/>
    </location>
</feature>
<feature type="chain" id="PRO_5046443256" evidence="1">
    <location>
        <begin position="22"/>
        <end position="133"/>
    </location>
</feature>
<dbReference type="InterPro" id="IPR031977">
    <property type="entry name" value="DUF4783"/>
</dbReference>
<protein>
    <submittedName>
        <fullName evidence="2">DUF4783 domain-containing protein</fullName>
    </submittedName>
</protein>
<sequence>MRIIKYIFIGILFVLFSAANASSQNQNDLPKSLILAFKQGNNVSLSNYFGDRVELSIQDKEAIYSKSQAKQIIGKFFKDFPPTDFKKKHAGGKTGARYVTGDLLTKKGNFRVSFLLKKQNGKFIVHQLNIEKD</sequence>
<dbReference type="Gene3D" id="3.10.450.50">
    <property type="match status" value="1"/>
</dbReference>
<accession>A0ABX1WZ76</accession>
<evidence type="ECO:0000313" key="3">
    <source>
        <dbReference type="Proteomes" id="UP000732105"/>
    </source>
</evidence>
<dbReference type="Proteomes" id="UP000732105">
    <property type="component" value="Unassembled WGS sequence"/>
</dbReference>
<gene>
    <name evidence="2" type="ORF">ELS83_15190</name>
</gene>
<organism evidence="2 3">
    <name type="scientific">Marinifilum caeruleilacunae</name>
    <dbReference type="NCBI Taxonomy" id="2499076"/>
    <lineage>
        <taxon>Bacteria</taxon>
        <taxon>Pseudomonadati</taxon>
        <taxon>Bacteroidota</taxon>
        <taxon>Bacteroidia</taxon>
        <taxon>Marinilabiliales</taxon>
        <taxon>Marinifilaceae</taxon>
    </lineage>
</organism>
<dbReference type="RefSeq" id="WP_171596426.1">
    <property type="nucleotide sequence ID" value="NZ_RZNH01000028.1"/>
</dbReference>
<keyword evidence="3" id="KW-1185">Reference proteome</keyword>
<reference evidence="2 3" key="1">
    <citation type="submission" date="2018-12" db="EMBL/GenBank/DDBJ databases">
        <title>Marinifilum JC070 sp. nov., a marine bacterium isolated from Yongle Blue Hole in the South China Sea.</title>
        <authorList>
            <person name="Fu T."/>
        </authorList>
    </citation>
    <scope>NUCLEOTIDE SEQUENCE [LARGE SCALE GENOMIC DNA]</scope>
    <source>
        <strain evidence="2 3">JC070</strain>
    </source>
</reference>
<evidence type="ECO:0000256" key="1">
    <source>
        <dbReference type="SAM" id="SignalP"/>
    </source>
</evidence>
<dbReference type="Pfam" id="PF16022">
    <property type="entry name" value="DUF4783"/>
    <property type="match status" value="1"/>
</dbReference>
<evidence type="ECO:0000313" key="2">
    <source>
        <dbReference type="EMBL" id="NOU61160.1"/>
    </source>
</evidence>
<comment type="caution">
    <text evidence="2">The sequence shown here is derived from an EMBL/GenBank/DDBJ whole genome shotgun (WGS) entry which is preliminary data.</text>
</comment>